<sequence>MIKGLIFDKDGTLFDFNATWGSFTRHLLVSEAAGDALLLKRLATVLGYDLALNRFQPGSIVIAEPIDVVARAVLTVTGPGDLDALISRMNAFSADVPQQPAADLPALMAQLRAMGQTLGVVTNDAEAPAFRHLEDAGIIDELAFVAGYDSGHGAKPSAAPLLAFCKAVGLPPSDCAMVGDSPHDLTAGRAAGMTCIGVLTGPAARADLTQLADAVLNSIADLPAWLTHQV</sequence>
<comment type="similarity">
    <text evidence="3">Belongs to the HAD-like hydrolase superfamily. CbbY/CbbZ/Gph/YieH family.</text>
</comment>
<evidence type="ECO:0000313" key="5">
    <source>
        <dbReference type="EMBL" id="SHE36808.1"/>
    </source>
</evidence>
<accession>A0A1M4SXB0</accession>
<evidence type="ECO:0000256" key="1">
    <source>
        <dbReference type="ARBA" id="ARBA00000830"/>
    </source>
</evidence>
<dbReference type="Proteomes" id="UP000183987">
    <property type="component" value="Unassembled WGS sequence"/>
</dbReference>
<dbReference type="InterPro" id="IPR036412">
    <property type="entry name" value="HAD-like_sf"/>
</dbReference>
<dbReference type="SFLD" id="SFLDG01129">
    <property type="entry name" value="C1.5:_HAD__Beta-PGM__Phosphata"/>
    <property type="match status" value="1"/>
</dbReference>
<dbReference type="RefSeq" id="WP_072855312.1">
    <property type="nucleotide sequence ID" value="NZ_FQUE01000001.1"/>
</dbReference>
<reference evidence="6" key="1">
    <citation type="submission" date="2016-11" db="EMBL/GenBank/DDBJ databases">
        <authorList>
            <person name="Varghese N."/>
            <person name="Submissions S."/>
        </authorList>
    </citation>
    <scope>NUCLEOTIDE SEQUENCE [LARGE SCALE GENOMIC DNA]</scope>
    <source>
        <strain evidence="6">DSM 29326</strain>
    </source>
</reference>
<comment type="pathway">
    <text evidence="2">Organic acid metabolism; glycolate biosynthesis; glycolate from 2-phosphoglycolate: step 1/1.</text>
</comment>
<keyword evidence="6" id="KW-1185">Reference proteome</keyword>
<comment type="catalytic activity">
    <reaction evidence="1">
        <text>2-phosphoglycolate + H2O = glycolate + phosphate</text>
        <dbReference type="Rhea" id="RHEA:14369"/>
        <dbReference type="ChEBI" id="CHEBI:15377"/>
        <dbReference type="ChEBI" id="CHEBI:29805"/>
        <dbReference type="ChEBI" id="CHEBI:43474"/>
        <dbReference type="ChEBI" id="CHEBI:58033"/>
        <dbReference type="EC" id="3.1.3.18"/>
    </reaction>
</comment>
<dbReference type="SFLD" id="SFLDS00003">
    <property type="entry name" value="Haloacid_Dehalogenase"/>
    <property type="match status" value="1"/>
</dbReference>
<evidence type="ECO:0000313" key="6">
    <source>
        <dbReference type="Proteomes" id="UP000183987"/>
    </source>
</evidence>
<evidence type="ECO:0000256" key="4">
    <source>
        <dbReference type="ARBA" id="ARBA00013078"/>
    </source>
</evidence>
<proteinExistence type="inferred from homology"/>
<dbReference type="NCBIfam" id="TIGR01549">
    <property type="entry name" value="HAD-SF-IA-v1"/>
    <property type="match status" value="1"/>
</dbReference>
<dbReference type="STRING" id="366533.SAMN05444339_101171"/>
<protein>
    <recommendedName>
        <fullName evidence="4">phosphoglycolate phosphatase</fullName>
        <ecNumber evidence="4">3.1.3.18</ecNumber>
    </recommendedName>
</protein>
<evidence type="ECO:0000256" key="2">
    <source>
        <dbReference type="ARBA" id="ARBA00004818"/>
    </source>
</evidence>
<dbReference type="GO" id="GO:0006281">
    <property type="term" value="P:DNA repair"/>
    <property type="evidence" value="ECO:0007669"/>
    <property type="project" value="TreeGrafter"/>
</dbReference>
<organism evidence="5 6">
    <name type="scientific">Loktanella atrilutea</name>
    <dbReference type="NCBI Taxonomy" id="366533"/>
    <lineage>
        <taxon>Bacteria</taxon>
        <taxon>Pseudomonadati</taxon>
        <taxon>Pseudomonadota</taxon>
        <taxon>Alphaproteobacteria</taxon>
        <taxon>Rhodobacterales</taxon>
        <taxon>Roseobacteraceae</taxon>
        <taxon>Loktanella</taxon>
    </lineage>
</organism>
<dbReference type="AlphaFoldDB" id="A0A1M4SXB0"/>
<dbReference type="OrthoDB" id="9797743at2"/>
<dbReference type="SUPFAM" id="SSF56784">
    <property type="entry name" value="HAD-like"/>
    <property type="match status" value="1"/>
</dbReference>
<dbReference type="GO" id="GO:0008967">
    <property type="term" value="F:phosphoglycolate phosphatase activity"/>
    <property type="evidence" value="ECO:0007669"/>
    <property type="project" value="UniProtKB-EC"/>
</dbReference>
<dbReference type="InterPro" id="IPR050155">
    <property type="entry name" value="HAD-like_hydrolase_sf"/>
</dbReference>
<evidence type="ECO:0000256" key="3">
    <source>
        <dbReference type="ARBA" id="ARBA00006171"/>
    </source>
</evidence>
<dbReference type="EMBL" id="FQUE01000001">
    <property type="protein sequence ID" value="SHE36808.1"/>
    <property type="molecule type" value="Genomic_DNA"/>
</dbReference>
<dbReference type="EC" id="3.1.3.18" evidence="4"/>
<dbReference type="InterPro" id="IPR023198">
    <property type="entry name" value="PGP-like_dom2"/>
</dbReference>
<dbReference type="InterPro" id="IPR006439">
    <property type="entry name" value="HAD-SF_hydro_IA"/>
</dbReference>
<dbReference type="Gene3D" id="3.40.50.1000">
    <property type="entry name" value="HAD superfamily/HAD-like"/>
    <property type="match status" value="1"/>
</dbReference>
<dbReference type="InterPro" id="IPR023214">
    <property type="entry name" value="HAD_sf"/>
</dbReference>
<dbReference type="Pfam" id="PF00702">
    <property type="entry name" value="Hydrolase"/>
    <property type="match status" value="1"/>
</dbReference>
<gene>
    <name evidence="5" type="ORF">SAMN05444339_101171</name>
</gene>
<name>A0A1M4SXB0_LOKAT</name>
<dbReference type="PANTHER" id="PTHR43434">
    <property type="entry name" value="PHOSPHOGLYCOLATE PHOSPHATASE"/>
    <property type="match status" value="1"/>
</dbReference>
<dbReference type="Gene3D" id="1.10.150.240">
    <property type="entry name" value="Putative phosphatase, domain 2"/>
    <property type="match status" value="1"/>
</dbReference>
<dbReference type="PANTHER" id="PTHR43434:SF1">
    <property type="entry name" value="PHOSPHOGLYCOLATE PHOSPHATASE"/>
    <property type="match status" value="1"/>
</dbReference>